<dbReference type="InterPro" id="IPR023798">
    <property type="entry name" value="Ribosomal_uS7_dom"/>
</dbReference>
<dbReference type="Gene3D" id="1.10.455.10">
    <property type="entry name" value="Ribosomal protein S7 domain"/>
    <property type="match status" value="1"/>
</dbReference>
<organism>
    <name type="scientific">Serpula lacrymans var. lacrymans (strain S7.9)</name>
    <name type="common">Dry rot fungus</name>
    <dbReference type="NCBI Taxonomy" id="578457"/>
    <lineage>
        <taxon>Eukaryota</taxon>
        <taxon>Fungi</taxon>
        <taxon>Dikarya</taxon>
        <taxon>Basidiomycota</taxon>
        <taxon>Agaricomycotina</taxon>
        <taxon>Agaricomycetes</taxon>
        <taxon>Agaricomycetidae</taxon>
        <taxon>Boletales</taxon>
        <taxon>Coniophorineae</taxon>
        <taxon>Serpulaceae</taxon>
        <taxon>Serpula</taxon>
    </lineage>
</organism>
<dbReference type="SUPFAM" id="SSF47973">
    <property type="entry name" value="Ribosomal protein S7"/>
    <property type="match status" value="1"/>
</dbReference>
<evidence type="ECO:0000259" key="4">
    <source>
        <dbReference type="Pfam" id="PF00177"/>
    </source>
</evidence>
<dbReference type="HOGENOM" id="CLU_072226_2_1_1"/>
<feature type="domain" description="Small ribosomal subunit protein uS7" evidence="4">
    <location>
        <begin position="83"/>
        <end position="213"/>
    </location>
</feature>
<gene>
    <name evidence="5" type="ORF">SERLADRAFT_479598</name>
</gene>
<dbReference type="GeneID" id="18821381"/>
<dbReference type="GO" id="GO:0006412">
    <property type="term" value="P:translation"/>
    <property type="evidence" value="ECO:0007669"/>
    <property type="project" value="InterPro"/>
</dbReference>
<accession>F8PC29</accession>
<dbReference type="Pfam" id="PF00177">
    <property type="entry name" value="Ribosomal_S7"/>
    <property type="match status" value="1"/>
</dbReference>
<evidence type="ECO:0000256" key="1">
    <source>
        <dbReference type="ARBA" id="ARBA00007151"/>
    </source>
</evidence>
<dbReference type="InterPro" id="IPR036823">
    <property type="entry name" value="Ribosomal_uS7_dom_sf"/>
</dbReference>
<dbReference type="GO" id="GO:1990904">
    <property type="term" value="C:ribonucleoprotein complex"/>
    <property type="evidence" value="ECO:0007669"/>
    <property type="project" value="UniProtKB-KW"/>
</dbReference>
<comment type="similarity">
    <text evidence="1">Belongs to the universal ribosomal protein uS7 family.</text>
</comment>
<evidence type="ECO:0000256" key="2">
    <source>
        <dbReference type="ARBA" id="ARBA00022980"/>
    </source>
</evidence>
<keyword evidence="3" id="KW-0687">Ribonucleoprotein</keyword>
<dbReference type="InterPro" id="IPR047988">
    <property type="entry name" value="Ribosomal_uS7m_fungi"/>
</dbReference>
<protein>
    <recommendedName>
        <fullName evidence="4">Small ribosomal subunit protein uS7 domain-containing protein</fullName>
    </recommendedName>
</protein>
<sequence>MKHLATVTRVVSRFPRSPCISQSRMLGTLPSATDKSTMVDTTGTLESFIPGAFEAVAASKPKTPAPAPIPSSTPVQMDIPPPEDPLLQYLTSALLHHGHRAKAARMTSLTLLHIHAFTRAPPLPILREAIMAAAPAVRCMSHKHGSKNVAKPIALGEKQRVRTAVQMIIKASEKKNGKTIAERLAREMIAVVQGDSRALEERETIHRFAMVNRGNTLLR</sequence>
<evidence type="ECO:0000313" key="5">
    <source>
        <dbReference type="EMBL" id="EGO19229.1"/>
    </source>
</evidence>
<reference evidence="5" key="1">
    <citation type="submission" date="2011-04" db="EMBL/GenBank/DDBJ databases">
        <title>Evolution of plant cell wall degrading machinery underlies the functional diversity of forest fungi.</title>
        <authorList>
            <consortium name="US DOE Joint Genome Institute (JGI-PGF)"/>
            <person name="Eastwood D.C."/>
            <person name="Floudas D."/>
            <person name="Binder M."/>
            <person name="Majcherczyk A."/>
            <person name="Schneider P."/>
            <person name="Aerts A."/>
            <person name="Asiegbu F.O."/>
            <person name="Baker S.E."/>
            <person name="Barry K."/>
            <person name="Bendiksby M."/>
            <person name="Blumentritt M."/>
            <person name="Coutinho P.M."/>
            <person name="Cullen D."/>
            <person name="Cullen D."/>
            <person name="Gathman A."/>
            <person name="Goodell B."/>
            <person name="Henrissat B."/>
            <person name="Ihrmark K."/>
            <person name="Kauserud H."/>
            <person name="Kohler A."/>
            <person name="LaButti K."/>
            <person name="Lapidus A."/>
            <person name="Lavin J.L."/>
            <person name="Lee Y.-H."/>
            <person name="Lindquist E."/>
            <person name="Lilly W."/>
            <person name="Lucas S."/>
            <person name="Morin E."/>
            <person name="Murat C."/>
            <person name="Oguiza J.A."/>
            <person name="Park J."/>
            <person name="Pisabarro A.G."/>
            <person name="Riley R."/>
            <person name="Rosling A."/>
            <person name="Salamov A."/>
            <person name="Schmidt O."/>
            <person name="Schmutz J."/>
            <person name="Skrede I."/>
            <person name="Stenlid J."/>
            <person name="Wiebenga A."/>
            <person name="Xie X."/>
            <person name="Kues U."/>
            <person name="Hibbett D.S."/>
            <person name="Hoffmeister D."/>
            <person name="Hogberg N."/>
            <person name="Martin F."/>
            <person name="Grigoriev I.V."/>
            <person name="Watkinson S.C."/>
        </authorList>
    </citation>
    <scope>NUCLEOTIDE SEQUENCE</scope>
    <source>
        <strain evidence="5">S7.9</strain>
    </source>
</reference>
<name>F8PC29_SERL9</name>
<dbReference type="AlphaFoldDB" id="F8PC29"/>
<dbReference type="RefSeq" id="XP_007323950.1">
    <property type="nucleotide sequence ID" value="XM_007323888.1"/>
</dbReference>
<dbReference type="OrthoDB" id="9972728at2759"/>
<evidence type="ECO:0000256" key="3">
    <source>
        <dbReference type="ARBA" id="ARBA00023274"/>
    </source>
</evidence>
<proteinExistence type="inferred from homology"/>
<keyword evidence="2" id="KW-0689">Ribosomal protein</keyword>
<dbReference type="KEGG" id="sla:SERLADRAFT_479598"/>
<dbReference type="GO" id="GO:0005840">
    <property type="term" value="C:ribosome"/>
    <property type="evidence" value="ECO:0007669"/>
    <property type="project" value="UniProtKB-KW"/>
</dbReference>
<dbReference type="PANTHER" id="PTHR11205">
    <property type="entry name" value="RIBOSOMAL PROTEIN S7"/>
    <property type="match status" value="1"/>
</dbReference>
<dbReference type="InterPro" id="IPR000235">
    <property type="entry name" value="Ribosomal_uS7"/>
</dbReference>
<dbReference type="Proteomes" id="UP000008064">
    <property type="component" value="Unassembled WGS sequence"/>
</dbReference>
<dbReference type="CDD" id="cd14868">
    <property type="entry name" value="uS7_Mitochondria_Fungi"/>
    <property type="match status" value="1"/>
</dbReference>
<dbReference type="EMBL" id="GL945444">
    <property type="protein sequence ID" value="EGO19229.1"/>
    <property type="molecule type" value="Genomic_DNA"/>
</dbReference>